<dbReference type="Gene3D" id="6.10.140.1330">
    <property type="match status" value="1"/>
</dbReference>
<feature type="transmembrane region" description="Helical" evidence="9">
    <location>
        <begin position="194"/>
        <end position="220"/>
    </location>
</feature>
<dbReference type="InterPro" id="IPR018422">
    <property type="entry name" value="Cation/H_exchanger_CPA1"/>
</dbReference>
<evidence type="ECO:0000256" key="9">
    <source>
        <dbReference type="SAM" id="Phobius"/>
    </source>
</evidence>
<dbReference type="GO" id="GO:0015385">
    <property type="term" value="F:sodium:proton antiporter activity"/>
    <property type="evidence" value="ECO:0007669"/>
    <property type="project" value="InterPro"/>
</dbReference>
<keyword evidence="5" id="KW-0915">Sodium</keyword>
<dbReference type="Proteomes" id="UP000187209">
    <property type="component" value="Unassembled WGS sequence"/>
</dbReference>
<keyword evidence="3 9" id="KW-0812">Transmembrane</keyword>
<evidence type="ECO:0000256" key="7">
    <source>
        <dbReference type="ARBA" id="ARBA00023136"/>
    </source>
</evidence>
<feature type="domain" description="Cation/H+ exchanger transmembrane" evidence="10">
    <location>
        <begin position="22"/>
        <end position="399"/>
    </location>
</feature>
<name>A0A1R2B8T7_9CILI</name>
<dbReference type="GO" id="GO:0051453">
    <property type="term" value="P:regulation of intracellular pH"/>
    <property type="evidence" value="ECO:0007669"/>
    <property type="project" value="TreeGrafter"/>
</dbReference>
<gene>
    <name evidence="11" type="ORF">SteCoe_28167</name>
</gene>
<dbReference type="PANTHER" id="PTHR10110">
    <property type="entry name" value="SODIUM/HYDROGEN EXCHANGER"/>
    <property type="match status" value="1"/>
</dbReference>
<evidence type="ECO:0000256" key="4">
    <source>
        <dbReference type="ARBA" id="ARBA00022989"/>
    </source>
</evidence>
<evidence type="ECO:0000256" key="2">
    <source>
        <dbReference type="ARBA" id="ARBA00022448"/>
    </source>
</evidence>
<keyword evidence="7 9" id="KW-0472">Membrane</keyword>
<dbReference type="GO" id="GO:0015386">
    <property type="term" value="F:potassium:proton antiporter activity"/>
    <property type="evidence" value="ECO:0007669"/>
    <property type="project" value="TreeGrafter"/>
</dbReference>
<feature type="transmembrane region" description="Helical" evidence="9">
    <location>
        <begin position="94"/>
        <end position="116"/>
    </location>
</feature>
<feature type="transmembrane region" description="Helical" evidence="9">
    <location>
        <begin position="61"/>
        <end position="82"/>
    </location>
</feature>
<feature type="transmembrane region" description="Helical" evidence="9">
    <location>
        <begin position="382"/>
        <end position="403"/>
    </location>
</feature>
<dbReference type="GO" id="GO:0005886">
    <property type="term" value="C:plasma membrane"/>
    <property type="evidence" value="ECO:0007669"/>
    <property type="project" value="TreeGrafter"/>
</dbReference>
<keyword evidence="8" id="KW-0739">Sodium transport</keyword>
<keyword evidence="12" id="KW-1185">Reference proteome</keyword>
<dbReference type="GO" id="GO:0098719">
    <property type="term" value="P:sodium ion import across plasma membrane"/>
    <property type="evidence" value="ECO:0007669"/>
    <property type="project" value="TreeGrafter"/>
</dbReference>
<evidence type="ECO:0000256" key="8">
    <source>
        <dbReference type="ARBA" id="ARBA00023201"/>
    </source>
</evidence>
<feature type="transmembrane region" description="Helical" evidence="9">
    <location>
        <begin position="38"/>
        <end position="55"/>
    </location>
</feature>
<dbReference type="AlphaFoldDB" id="A0A1R2B8T7"/>
<evidence type="ECO:0000259" key="10">
    <source>
        <dbReference type="Pfam" id="PF00999"/>
    </source>
</evidence>
<dbReference type="InterPro" id="IPR004709">
    <property type="entry name" value="NaH_exchanger"/>
</dbReference>
<feature type="transmembrane region" description="Helical" evidence="9">
    <location>
        <begin position="315"/>
        <end position="343"/>
    </location>
</feature>
<dbReference type="Pfam" id="PF00999">
    <property type="entry name" value="Na_H_Exchanger"/>
    <property type="match status" value="1"/>
</dbReference>
<dbReference type="PRINTS" id="PR01084">
    <property type="entry name" value="NAHEXCHNGR"/>
</dbReference>
<keyword evidence="4 9" id="KW-1133">Transmembrane helix</keyword>
<feature type="transmembrane region" description="Helical" evidence="9">
    <location>
        <begin position="6"/>
        <end position="26"/>
    </location>
</feature>
<evidence type="ECO:0000256" key="1">
    <source>
        <dbReference type="ARBA" id="ARBA00004141"/>
    </source>
</evidence>
<protein>
    <recommendedName>
        <fullName evidence="10">Cation/H+ exchanger transmembrane domain-containing protein</fullName>
    </recommendedName>
</protein>
<comment type="subcellular location">
    <subcellularLocation>
        <location evidence="1">Membrane</location>
        <topology evidence="1">Multi-pass membrane protein</topology>
    </subcellularLocation>
</comment>
<evidence type="ECO:0000313" key="12">
    <source>
        <dbReference type="Proteomes" id="UP000187209"/>
    </source>
</evidence>
<evidence type="ECO:0000256" key="3">
    <source>
        <dbReference type="ARBA" id="ARBA00022692"/>
    </source>
</evidence>
<comment type="caution">
    <text evidence="11">The sequence shown here is derived from an EMBL/GenBank/DDBJ whole genome shotgun (WGS) entry which is preliminary data.</text>
</comment>
<evidence type="ECO:0000256" key="6">
    <source>
        <dbReference type="ARBA" id="ARBA00023065"/>
    </source>
</evidence>
<evidence type="ECO:0000313" key="11">
    <source>
        <dbReference type="EMBL" id="OMJ73192.1"/>
    </source>
</evidence>
<keyword evidence="6" id="KW-0406">Ion transport</keyword>
<organism evidence="11 12">
    <name type="scientific">Stentor coeruleus</name>
    <dbReference type="NCBI Taxonomy" id="5963"/>
    <lineage>
        <taxon>Eukaryota</taxon>
        <taxon>Sar</taxon>
        <taxon>Alveolata</taxon>
        <taxon>Ciliophora</taxon>
        <taxon>Postciliodesmatophora</taxon>
        <taxon>Heterotrichea</taxon>
        <taxon>Heterotrichida</taxon>
        <taxon>Stentoridae</taxon>
        <taxon>Stentor</taxon>
    </lineage>
</organism>
<dbReference type="InterPro" id="IPR006153">
    <property type="entry name" value="Cation/H_exchanger_TM"/>
</dbReference>
<proteinExistence type="predicted"/>
<dbReference type="EMBL" id="MPUH01000839">
    <property type="protein sequence ID" value="OMJ73192.1"/>
    <property type="molecule type" value="Genomic_DNA"/>
</dbReference>
<dbReference type="OrthoDB" id="196264at2759"/>
<dbReference type="PANTHER" id="PTHR10110:SF187">
    <property type="entry name" value="SODIUM_HYDROGEN EXCHANGER"/>
    <property type="match status" value="1"/>
</dbReference>
<feature type="transmembrane region" description="Helical" evidence="9">
    <location>
        <begin position="283"/>
        <end position="303"/>
    </location>
</feature>
<feature type="transmembrane region" description="Helical" evidence="9">
    <location>
        <begin position="232"/>
        <end position="247"/>
    </location>
</feature>
<evidence type="ECO:0000256" key="5">
    <source>
        <dbReference type="ARBA" id="ARBA00023053"/>
    </source>
</evidence>
<sequence length="482" mass="53999">MQGFLGIEVLLVVFCLMMYILSAEYLEKRKIEYINESSLAILLGLIIGICILIFGGKDYQFSSSVVFYFLLPPIIFSAGYTLHTTSFFANFGYISLYGLLGTFMSFLVIGGFAIFFSSHMGLTSLTTKDCLLLASVLSATDTVAAITVVKENKYPRLHNVLFGEGVLNDAVSIVLYRTVESVGDSFGVWEGISLVWNFIITTIFSVGIGLGIGLLAAWVFKKNQSLQNHPEREIAIIILVGYLSYIISELIELSGIMAIFCCAVFMAHYTSQNTSKCSQQATGLIFTVMSQGAEAFTFTYLGMNLTTFKWSDWNIAFTLYMLIAITIGRFFAVFFNSFVVYAIKRGSFGLDKRSISVVWYAGLIRGTIAVALALQIHSKNSLVIVTTTLIIALATTLCFSNLISAFTRYVRLEANVSLQYFDLMPSSERQDSSYCIRMWQKVDKEYLDKWFGKEPVSNNVNCWKKVWEEEEISLNELDTRSK</sequence>
<reference evidence="11 12" key="1">
    <citation type="submission" date="2016-11" db="EMBL/GenBank/DDBJ databases">
        <title>The macronuclear genome of Stentor coeruleus: a giant cell with tiny introns.</title>
        <authorList>
            <person name="Slabodnick M."/>
            <person name="Ruby J.G."/>
            <person name="Reiff S.B."/>
            <person name="Swart E.C."/>
            <person name="Gosai S."/>
            <person name="Prabakaran S."/>
            <person name="Witkowska E."/>
            <person name="Larue G.E."/>
            <person name="Fisher S."/>
            <person name="Freeman R.M."/>
            <person name="Gunawardena J."/>
            <person name="Chu W."/>
            <person name="Stover N.A."/>
            <person name="Gregory B.D."/>
            <person name="Nowacki M."/>
            <person name="Derisi J."/>
            <person name="Roy S.W."/>
            <person name="Marshall W.F."/>
            <person name="Sood P."/>
        </authorList>
    </citation>
    <scope>NUCLEOTIDE SEQUENCE [LARGE SCALE GENOMIC DNA]</scope>
    <source>
        <strain evidence="11">WM001</strain>
    </source>
</reference>
<accession>A0A1R2B8T7</accession>
<keyword evidence="2" id="KW-0813">Transport</keyword>
<feature type="transmembrane region" description="Helical" evidence="9">
    <location>
        <begin position="355"/>
        <end position="376"/>
    </location>
</feature>